<keyword evidence="2" id="KW-0479">Metal-binding</keyword>
<name>A0A212K429_9PROT</name>
<dbReference type="PANTHER" id="PTHR43212">
    <property type="entry name" value="QUERCETIN 2,3-DIOXYGENASE"/>
    <property type="match status" value="1"/>
</dbReference>
<gene>
    <name evidence="6" type="ORF">KL86APRO_12097</name>
</gene>
<dbReference type="Pfam" id="PF02678">
    <property type="entry name" value="Pirin"/>
    <property type="match status" value="1"/>
</dbReference>
<feature type="binding site" evidence="2">
    <location>
        <position position="60"/>
    </location>
    <ligand>
        <name>Fe cation</name>
        <dbReference type="ChEBI" id="CHEBI:24875"/>
    </ligand>
</feature>
<dbReference type="EC" id="1.13.11.24" evidence="6"/>
<dbReference type="CDD" id="cd02910">
    <property type="entry name" value="cupin_Yhhw_N"/>
    <property type="match status" value="1"/>
</dbReference>
<dbReference type="SUPFAM" id="SSF51182">
    <property type="entry name" value="RmlC-like cupins"/>
    <property type="match status" value="1"/>
</dbReference>
<dbReference type="EMBL" id="FLUO01000001">
    <property type="protein sequence ID" value="SBW06368.1"/>
    <property type="molecule type" value="Genomic_DNA"/>
</dbReference>
<keyword evidence="2" id="KW-0408">Iron</keyword>
<feature type="binding site" evidence="2">
    <location>
        <position position="58"/>
    </location>
    <ligand>
        <name>Fe cation</name>
        <dbReference type="ChEBI" id="CHEBI:24875"/>
    </ligand>
</feature>
<feature type="binding site" evidence="2">
    <location>
        <position position="102"/>
    </location>
    <ligand>
        <name>Fe cation</name>
        <dbReference type="ChEBI" id="CHEBI:24875"/>
    </ligand>
</feature>
<dbReference type="InterPro" id="IPR011051">
    <property type="entry name" value="RmlC_Cupin_sf"/>
</dbReference>
<organism evidence="6">
    <name type="scientific">uncultured Alphaproteobacteria bacterium</name>
    <dbReference type="NCBI Taxonomy" id="91750"/>
    <lineage>
        <taxon>Bacteria</taxon>
        <taxon>Pseudomonadati</taxon>
        <taxon>Pseudomonadota</taxon>
        <taxon>Alphaproteobacteria</taxon>
        <taxon>environmental samples</taxon>
    </lineage>
</organism>
<dbReference type="AlphaFoldDB" id="A0A212K429"/>
<dbReference type="Pfam" id="PF17954">
    <property type="entry name" value="Pirin_C_2"/>
    <property type="match status" value="1"/>
</dbReference>
<feature type="domain" description="Quercetin 2,3-dioxygenase C-terminal cupin" evidence="5">
    <location>
        <begin position="147"/>
        <end position="231"/>
    </location>
</feature>
<comment type="cofactor">
    <cofactor evidence="2">
        <name>Fe cation</name>
        <dbReference type="ChEBI" id="CHEBI:24875"/>
    </cofactor>
    <text evidence="2">Binds 1 Fe cation per subunit.</text>
</comment>
<dbReference type="InterPro" id="IPR003829">
    <property type="entry name" value="Pirin_N_dom"/>
</dbReference>
<protein>
    <submittedName>
        <fullName evidence="6">Putative Quercetin 2,3-dioxygenase</fullName>
        <ecNumber evidence="6">1.13.11.24</ecNumber>
    </submittedName>
</protein>
<keyword evidence="6" id="KW-0560">Oxidoreductase</keyword>
<feature type="domain" description="Pirin N-terminal" evidence="4">
    <location>
        <begin position="11"/>
        <end position="120"/>
    </location>
</feature>
<evidence type="ECO:0000256" key="3">
    <source>
        <dbReference type="RuleBase" id="RU003457"/>
    </source>
</evidence>
<comment type="similarity">
    <text evidence="1 3">Belongs to the pirin family.</text>
</comment>
<proteinExistence type="inferred from homology"/>
<evidence type="ECO:0000256" key="2">
    <source>
        <dbReference type="PIRSR" id="PIRSR006232-1"/>
    </source>
</evidence>
<dbReference type="GO" id="GO:0046872">
    <property type="term" value="F:metal ion binding"/>
    <property type="evidence" value="ECO:0007669"/>
    <property type="project" value="UniProtKB-KW"/>
</dbReference>
<dbReference type="GO" id="GO:0008127">
    <property type="term" value="F:quercetin 2,3-dioxygenase activity"/>
    <property type="evidence" value="ECO:0007669"/>
    <property type="project" value="UniProtKB-EC"/>
</dbReference>
<evidence type="ECO:0000259" key="5">
    <source>
        <dbReference type="Pfam" id="PF17954"/>
    </source>
</evidence>
<dbReference type="InterPro" id="IPR014710">
    <property type="entry name" value="RmlC-like_jellyroll"/>
</dbReference>
<evidence type="ECO:0000259" key="4">
    <source>
        <dbReference type="Pfam" id="PF02678"/>
    </source>
</evidence>
<dbReference type="Gene3D" id="2.60.120.10">
    <property type="entry name" value="Jelly Rolls"/>
    <property type="match status" value="2"/>
</dbReference>
<dbReference type="PANTHER" id="PTHR43212:SF3">
    <property type="entry name" value="QUERCETIN 2,3-DIOXYGENASE"/>
    <property type="match status" value="1"/>
</dbReference>
<accession>A0A212K429</accession>
<dbReference type="InterPro" id="IPR012093">
    <property type="entry name" value="Pirin"/>
</dbReference>
<evidence type="ECO:0000313" key="6">
    <source>
        <dbReference type="EMBL" id="SBW06368.1"/>
    </source>
</evidence>
<dbReference type="InterPro" id="IPR041602">
    <property type="entry name" value="Quercetinase_C"/>
</dbReference>
<dbReference type="CDD" id="cd20311">
    <property type="entry name" value="cupin_Yhhw_C"/>
    <property type="match status" value="1"/>
</dbReference>
<keyword evidence="6" id="KW-0223">Dioxygenase</keyword>
<dbReference type="PIRSF" id="PIRSF006232">
    <property type="entry name" value="Pirin"/>
    <property type="match status" value="1"/>
</dbReference>
<feature type="binding site" evidence="2">
    <location>
        <position position="104"/>
    </location>
    <ligand>
        <name>Fe cation</name>
        <dbReference type="ChEBI" id="CHEBI:24875"/>
    </ligand>
</feature>
<sequence>MSMTLRPAAERGHANHGWLDTHHSFSFAHYYDPAHMGFRSLRVINDDVVGPGAGFPTHGHRDMEILTYVVSGALEHRDSTGAQAILKRGGVQQMSAGTGIRHSEFNASRVDDLRLLQIWILPEREGLAPGHREATVSDAEKRNVLKLIAAPEGGDVLPIRQDARIYASVLEAGRAVSHEIAPGRGVWVQMVQGALDADGVRLVEGDGLAVETPGTLTLTAGAGAEFLLFDLG</sequence>
<reference evidence="6" key="1">
    <citation type="submission" date="2016-04" db="EMBL/GenBank/DDBJ databases">
        <authorList>
            <person name="Evans L.H."/>
            <person name="Alamgir A."/>
            <person name="Owens N."/>
            <person name="Weber N.D."/>
            <person name="Virtaneva K."/>
            <person name="Barbian K."/>
            <person name="Babar A."/>
            <person name="Rosenke K."/>
        </authorList>
    </citation>
    <scope>NUCLEOTIDE SEQUENCE</scope>
    <source>
        <strain evidence="6">86</strain>
    </source>
</reference>
<evidence type="ECO:0000256" key="1">
    <source>
        <dbReference type="ARBA" id="ARBA00008416"/>
    </source>
</evidence>